<keyword evidence="2 4" id="KW-0808">Transferase</keyword>
<gene>
    <name evidence="6" type="primary">CCA1</name>
    <name evidence="6" type="ORF">EIP91_000962</name>
</gene>
<proteinExistence type="inferred from homology"/>
<dbReference type="PANTHER" id="PTHR13734:SF5">
    <property type="entry name" value="CCA TRNA NUCLEOTIDYLTRANSFERASE, MITOCHONDRIAL"/>
    <property type="match status" value="1"/>
</dbReference>
<evidence type="ECO:0000313" key="7">
    <source>
        <dbReference type="Proteomes" id="UP000292702"/>
    </source>
</evidence>
<dbReference type="GO" id="GO:0001680">
    <property type="term" value="P:tRNA 3'-terminal CCA addition"/>
    <property type="evidence" value="ECO:0007669"/>
    <property type="project" value="UniProtKB-ARBA"/>
</dbReference>
<protein>
    <submittedName>
        <fullName evidence="6">CCA tRNA nucleotidyltransferase, mitochondrial</fullName>
    </submittedName>
</protein>
<dbReference type="AlphaFoldDB" id="A0A4R0RF13"/>
<evidence type="ECO:0000259" key="5">
    <source>
        <dbReference type="Pfam" id="PF01743"/>
    </source>
</evidence>
<evidence type="ECO:0000256" key="3">
    <source>
        <dbReference type="ARBA" id="ARBA00022884"/>
    </source>
</evidence>
<dbReference type="InterPro" id="IPR002646">
    <property type="entry name" value="PolA_pol_head_dom"/>
</dbReference>
<comment type="similarity">
    <text evidence="1 4">Belongs to the tRNA nucleotidyltransferase/poly(A) polymerase family.</text>
</comment>
<evidence type="ECO:0000256" key="1">
    <source>
        <dbReference type="ARBA" id="ARBA00007265"/>
    </source>
</evidence>
<accession>A0A4R0RF13</accession>
<reference evidence="6 7" key="1">
    <citation type="submission" date="2018-11" db="EMBL/GenBank/DDBJ databases">
        <title>Genome assembly of Steccherinum ochraceum LE-BIN_3174, the white-rot fungus of the Steccherinaceae family (The Residual Polyporoid clade, Polyporales, Basidiomycota).</title>
        <authorList>
            <person name="Fedorova T.V."/>
            <person name="Glazunova O.A."/>
            <person name="Landesman E.O."/>
            <person name="Moiseenko K.V."/>
            <person name="Psurtseva N.V."/>
            <person name="Savinova O.S."/>
            <person name="Shakhova N.V."/>
            <person name="Tyazhelova T.V."/>
            <person name="Vasina D.V."/>
        </authorList>
    </citation>
    <scope>NUCLEOTIDE SEQUENCE [LARGE SCALE GENOMIC DNA]</scope>
    <source>
        <strain evidence="6 7">LE-BIN_3174</strain>
    </source>
</reference>
<organism evidence="6 7">
    <name type="scientific">Steccherinum ochraceum</name>
    <dbReference type="NCBI Taxonomy" id="92696"/>
    <lineage>
        <taxon>Eukaryota</taxon>
        <taxon>Fungi</taxon>
        <taxon>Dikarya</taxon>
        <taxon>Basidiomycota</taxon>
        <taxon>Agaricomycotina</taxon>
        <taxon>Agaricomycetes</taxon>
        <taxon>Polyporales</taxon>
        <taxon>Steccherinaceae</taxon>
        <taxon>Steccherinum</taxon>
    </lineage>
</organism>
<dbReference type="SUPFAM" id="SSF81891">
    <property type="entry name" value="Poly A polymerase C-terminal region-like"/>
    <property type="match status" value="1"/>
</dbReference>
<dbReference type="SUPFAM" id="SSF81301">
    <property type="entry name" value="Nucleotidyltransferase"/>
    <property type="match status" value="1"/>
</dbReference>
<dbReference type="Gene3D" id="1.10.3090.10">
    <property type="entry name" value="cca-adding enzyme, domain 2"/>
    <property type="match status" value="1"/>
</dbReference>
<evidence type="ECO:0000256" key="2">
    <source>
        <dbReference type="ARBA" id="ARBA00022679"/>
    </source>
</evidence>
<dbReference type="Pfam" id="PF01743">
    <property type="entry name" value="PolyA_pol"/>
    <property type="match status" value="1"/>
</dbReference>
<dbReference type="Proteomes" id="UP000292702">
    <property type="component" value="Unassembled WGS sequence"/>
</dbReference>
<dbReference type="Gene3D" id="3.30.460.10">
    <property type="entry name" value="Beta Polymerase, domain 2"/>
    <property type="match status" value="1"/>
</dbReference>
<keyword evidence="7" id="KW-1185">Reference proteome</keyword>
<dbReference type="STRING" id="92696.A0A4R0RF13"/>
<dbReference type="EMBL" id="RWJN01000122">
    <property type="protein sequence ID" value="TCD66771.1"/>
    <property type="molecule type" value="Genomic_DNA"/>
</dbReference>
<keyword evidence="3 4" id="KW-0694">RNA-binding</keyword>
<evidence type="ECO:0000313" key="6">
    <source>
        <dbReference type="EMBL" id="TCD66771.1"/>
    </source>
</evidence>
<sequence>MMGVPFAHLLVEFCSDVKNMEVDKIAKIESNPDRSKHLETARTTILGRELDFVNLRSEEYAEDSRIPTQIAFGTPLQDALRRDITINTLFYNVHTRSVEDFTEKGLTDLKNGIVRTPLPPRETFMDDPLRVLRCIRFASRLGFELDADLEATMRDPEIQEALRSKISRERVGEEIDKMMKGRDPLRAIQLINVLSLYGPIFHIPTAVAPELSSPLSSPDVAYAAASVLHILTHAADNSLPALHPLLIENFNDKGTQARLYLACALRPFHGITYQNRKRKTLPAVDAAIRESTKLGTQNHYLDGIPVLFAAADFVRNPPIETLVGSTRERVSMGLLLKDKRVHNPHTGTHWASSLLFSLVCELVPLWDPVADRFDSERAAGPIQTYNAFVSRADELGLLATIEAKSILTGHDVVRILNAGRPGPWMTDVLSRVTVWELDHAEGTKEECEAWLRSEHAAGAMY</sequence>
<comment type="caution">
    <text evidence="6">The sequence shown here is derived from an EMBL/GenBank/DDBJ whole genome shotgun (WGS) entry which is preliminary data.</text>
</comment>
<name>A0A4R0RF13_9APHY</name>
<dbReference type="GO" id="GO:0052927">
    <property type="term" value="F:CC tRNA cytidylyltransferase activity"/>
    <property type="evidence" value="ECO:0007669"/>
    <property type="project" value="TreeGrafter"/>
</dbReference>
<dbReference type="GO" id="GO:0003723">
    <property type="term" value="F:RNA binding"/>
    <property type="evidence" value="ECO:0007669"/>
    <property type="project" value="UniProtKB-KW"/>
</dbReference>
<dbReference type="InterPro" id="IPR043519">
    <property type="entry name" value="NT_sf"/>
</dbReference>
<dbReference type="GO" id="GO:0052929">
    <property type="term" value="F:ATP:3'-cytidine-cytidine-tRNA adenylyltransferase activity"/>
    <property type="evidence" value="ECO:0007669"/>
    <property type="project" value="TreeGrafter"/>
</dbReference>
<dbReference type="OrthoDB" id="445712at2759"/>
<evidence type="ECO:0000256" key="4">
    <source>
        <dbReference type="RuleBase" id="RU003953"/>
    </source>
</evidence>
<dbReference type="PANTHER" id="PTHR13734">
    <property type="entry name" value="TRNA-NUCLEOTIDYLTRANSFERASE"/>
    <property type="match status" value="1"/>
</dbReference>
<feature type="domain" description="Poly A polymerase head" evidence="5">
    <location>
        <begin position="35"/>
        <end position="115"/>
    </location>
</feature>